<dbReference type="PANTHER" id="PTHR10039:SF5">
    <property type="entry name" value="NACHT DOMAIN-CONTAINING PROTEIN"/>
    <property type="match status" value="1"/>
</dbReference>
<sequence length="534" mass="60607">MDPLSALDIAAAVAQLVQFGGSLVSKSQQLYRHGALLDHIECGNATRRLIELTNGVRSSWRELERLGDLSPDAKALEIICCVCVKLSGELLSRLEKVQLDEKNTSRKWKSFRQALKAVCMKDGVDSLARRIADCREELNSHLIASIRKKAGALLLRQDEVISSLNAYASKSIAALLETRTLIREDLLNHRDHIFRKSTENASSTQSSTLLAISEAQTIEVEMVQNLHFTMIDDRHDAIPEAHRQTFRWIFDETRKEGCPWSNFREWLRTGSGLYWINGKAGSGKSTLMRYIFNNAKTRQQLNYWAGESSLDISGFFFWNSGSPIQRSQAGLLKSLLFQALQQQPNLVRVVFPEEWAMYSSSTVNHTKIRDHLYSLSTLQKAFKRWIVLLPSSSKVCFFIDGLDEYDGDHEEIAEFFKGLSSRTSNVKLCVSSRPWVVFDDAFKGMPMLRLQDLTFDDIQAYVFDKLEGHDRMRLLKDAEPAHAAELVNEVVTKASGVFLWVTLVVKSLLNGLRNRDCIGDLRRRLSELPSDLDK</sequence>
<evidence type="ECO:0000313" key="4">
    <source>
        <dbReference type="Proteomes" id="UP000235371"/>
    </source>
</evidence>
<protein>
    <recommendedName>
        <fullName evidence="2">Nephrocystin 3-like N-terminal domain-containing protein</fullName>
    </recommendedName>
</protein>
<evidence type="ECO:0000256" key="1">
    <source>
        <dbReference type="ARBA" id="ARBA00022737"/>
    </source>
</evidence>
<gene>
    <name evidence="3" type="ORF">K444DRAFT_489832</name>
</gene>
<dbReference type="SUPFAM" id="SSF52540">
    <property type="entry name" value="P-loop containing nucleoside triphosphate hydrolases"/>
    <property type="match status" value="1"/>
</dbReference>
<dbReference type="AlphaFoldDB" id="A0A2J6TW17"/>
<dbReference type="InParanoid" id="A0A2J6TW17"/>
<keyword evidence="4" id="KW-1185">Reference proteome</keyword>
<name>A0A2J6TW17_9HELO</name>
<dbReference type="RefSeq" id="XP_024744052.1">
    <property type="nucleotide sequence ID" value="XM_024873188.1"/>
</dbReference>
<dbReference type="Gene3D" id="3.40.50.300">
    <property type="entry name" value="P-loop containing nucleotide triphosphate hydrolases"/>
    <property type="match status" value="1"/>
</dbReference>
<keyword evidence="1" id="KW-0677">Repeat</keyword>
<accession>A0A2J6TW17</accession>
<dbReference type="Proteomes" id="UP000235371">
    <property type="component" value="Unassembled WGS sequence"/>
</dbReference>
<reference evidence="3 4" key="1">
    <citation type="submission" date="2016-04" db="EMBL/GenBank/DDBJ databases">
        <title>A degradative enzymes factory behind the ericoid mycorrhizal symbiosis.</title>
        <authorList>
            <consortium name="DOE Joint Genome Institute"/>
            <person name="Martino E."/>
            <person name="Morin E."/>
            <person name="Grelet G."/>
            <person name="Kuo A."/>
            <person name="Kohler A."/>
            <person name="Daghino S."/>
            <person name="Barry K."/>
            <person name="Choi C."/>
            <person name="Cichocki N."/>
            <person name="Clum A."/>
            <person name="Copeland A."/>
            <person name="Hainaut M."/>
            <person name="Haridas S."/>
            <person name="Labutti K."/>
            <person name="Lindquist E."/>
            <person name="Lipzen A."/>
            <person name="Khouja H.-R."/>
            <person name="Murat C."/>
            <person name="Ohm R."/>
            <person name="Olson A."/>
            <person name="Spatafora J."/>
            <person name="Veneault-Fourrey C."/>
            <person name="Henrissat B."/>
            <person name="Grigoriev I."/>
            <person name="Martin F."/>
            <person name="Perotto S."/>
        </authorList>
    </citation>
    <scope>NUCLEOTIDE SEQUENCE [LARGE SCALE GENOMIC DNA]</scope>
    <source>
        <strain evidence="3 4">E</strain>
    </source>
</reference>
<dbReference type="EMBL" id="KZ613740">
    <property type="protein sequence ID" value="PMD67148.1"/>
    <property type="molecule type" value="Genomic_DNA"/>
</dbReference>
<dbReference type="InterPro" id="IPR027417">
    <property type="entry name" value="P-loop_NTPase"/>
</dbReference>
<organism evidence="3 4">
    <name type="scientific">Hyaloscypha bicolor E</name>
    <dbReference type="NCBI Taxonomy" id="1095630"/>
    <lineage>
        <taxon>Eukaryota</taxon>
        <taxon>Fungi</taxon>
        <taxon>Dikarya</taxon>
        <taxon>Ascomycota</taxon>
        <taxon>Pezizomycotina</taxon>
        <taxon>Leotiomycetes</taxon>
        <taxon>Helotiales</taxon>
        <taxon>Hyaloscyphaceae</taxon>
        <taxon>Hyaloscypha</taxon>
        <taxon>Hyaloscypha bicolor</taxon>
    </lineage>
</organism>
<evidence type="ECO:0000313" key="3">
    <source>
        <dbReference type="EMBL" id="PMD67148.1"/>
    </source>
</evidence>
<dbReference type="PANTHER" id="PTHR10039">
    <property type="entry name" value="AMELOGENIN"/>
    <property type="match status" value="1"/>
</dbReference>
<dbReference type="Pfam" id="PF24883">
    <property type="entry name" value="NPHP3_N"/>
    <property type="match status" value="1"/>
</dbReference>
<proteinExistence type="predicted"/>
<dbReference type="GeneID" id="36581268"/>
<dbReference type="InterPro" id="IPR056884">
    <property type="entry name" value="NPHP3-like_N"/>
</dbReference>
<dbReference type="OrthoDB" id="443402at2759"/>
<feature type="non-terminal residue" evidence="3">
    <location>
        <position position="534"/>
    </location>
</feature>
<feature type="domain" description="Nephrocystin 3-like N-terminal" evidence="2">
    <location>
        <begin position="261"/>
        <end position="433"/>
    </location>
</feature>
<evidence type="ECO:0000259" key="2">
    <source>
        <dbReference type="Pfam" id="PF24883"/>
    </source>
</evidence>